<feature type="compositionally biased region" description="Basic residues" evidence="4">
    <location>
        <begin position="96"/>
        <end position="107"/>
    </location>
</feature>
<feature type="compositionally biased region" description="Basic residues" evidence="4">
    <location>
        <begin position="36"/>
        <end position="45"/>
    </location>
</feature>
<keyword evidence="6" id="KW-1185">Reference proteome</keyword>
<dbReference type="InterPro" id="IPR036005">
    <property type="entry name" value="Creatinase/aminopeptidase-like"/>
</dbReference>
<reference evidence="5 6" key="1">
    <citation type="submission" date="2023-05" db="EMBL/GenBank/DDBJ databases">
        <title>B98-5 Cell Line De Novo Hybrid Assembly: An Optical Mapping Approach.</title>
        <authorList>
            <person name="Kananen K."/>
            <person name="Auerbach J.A."/>
            <person name="Kautto E."/>
            <person name="Blachly J.S."/>
        </authorList>
    </citation>
    <scope>NUCLEOTIDE SEQUENCE [LARGE SCALE GENOMIC DNA]</scope>
    <source>
        <strain evidence="5">B95-8</strain>
        <tissue evidence="5">Cell line</tissue>
    </source>
</reference>
<evidence type="ECO:0000256" key="2">
    <source>
        <dbReference type="ARBA" id="ARBA00022670"/>
    </source>
</evidence>
<name>A0ABQ9U6P6_SAGOE</name>
<feature type="compositionally biased region" description="Acidic residues" evidence="4">
    <location>
        <begin position="79"/>
        <end position="91"/>
    </location>
</feature>
<dbReference type="GO" id="GO:0004177">
    <property type="term" value="F:aminopeptidase activity"/>
    <property type="evidence" value="ECO:0007669"/>
    <property type="project" value="UniProtKB-KW"/>
</dbReference>
<keyword evidence="2" id="KW-0645">Protease</keyword>
<dbReference type="PANTHER" id="PTHR45777:SF2">
    <property type="entry name" value="METHIONINE AMINOPEPTIDASE 2"/>
    <property type="match status" value="1"/>
</dbReference>
<dbReference type="EMBL" id="JASSZA010000015">
    <property type="protein sequence ID" value="KAK2092303.1"/>
    <property type="molecule type" value="Genomic_DNA"/>
</dbReference>
<evidence type="ECO:0000256" key="4">
    <source>
        <dbReference type="SAM" id="MobiDB-lite"/>
    </source>
</evidence>
<keyword evidence="3" id="KW-0378">Hydrolase</keyword>
<proteinExistence type="predicted"/>
<keyword evidence="1 5" id="KW-0031">Aminopeptidase</keyword>
<organism evidence="5 6">
    <name type="scientific">Saguinus oedipus</name>
    <name type="common">Cotton-top tamarin</name>
    <name type="synonym">Oedipomidas oedipus</name>
    <dbReference type="NCBI Taxonomy" id="9490"/>
    <lineage>
        <taxon>Eukaryota</taxon>
        <taxon>Metazoa</taxon>
        <taxon>Chordata</taxon>
        <taxon>Craniata</taxon>
        <taxon>Vertebrata</taxon>
        <taxon>Euteleostomi</taxon>
        <taxon>Mammalia</taxon>
        <taxon>Eutheria</taxon>
        <taxon>Euarchontoglires</taxon>
        <taxon>Primates</taxon>
        <taxon>Haplorrhini</taxon>
        <taxon>Platyrrhini</taxon>
        <taxon>Cebidae</taxon>
        <taxon>Callitrichinae</taxon>
        <taxon>Saguinus</taxon>
    </lineage>
</organism>
<comment type="caution">
    <text evidence="5">The sequence shown here is derived from an EMBL/GenBank/DDBJ whole genome shotgun (WGS) entry which is preliminary data.</text>
</comment>
<dbReference type="Gene3D" id="3.90.230.10">
    <property type="entry name" value="Creatinase/methionine aminopeptidase superfamily"/>
    <property type="match status" value="1"/>
</dbReference>
<dbReference type="PANTHER" id="PTHR45777">
    <property type="entry name" value="METHIONINE AMINOPEPTIDASE 2"/>
    <property type="match status" value="1"/>
</dbReference>
<gene>
    <name evidence="5" type="primary">METAP2_1</name>
    <name evidence="5" type="ORF">P7K49_028831</name>
</gene>
<accession>A0ABQ9U6P6</accession>
<evidence type="ECO:0000256" key="3">
    <source>
        <dbReference type="ARBA" id="ARBA00022801"/>
    </source>
</evidence>
<evidence type="ECO:0000313" key="6">
    <source>
        <dbReference type="Proteomes" id="UP001266305"/>
    </source>
</evidence>
<feature type="compositionally biased region" description="Basic and acidic residues" evidence="4">
    <location>
        <begin position="65"/>
        <end position="78"/>
    </location>
</feature>
<evidence type="ECO:0000313" key="5">
    <source>
        <dbReference type="EMBL" id="KAK2092303.1"/>
    </source>
</evidence>
<dbReference type="Proteomes" id="UP001266305">
    <property type="component" value="Unassembled WGS sequence"/>
</dbReference>
<dbReference type="InterPro" id="IPR050247">
    <property type="entry name" value="Met_Aminopeptidase_Type2"/>
</dbReference>
<feature type="region of interest" description="Disordered" evidence="4">
    <location>
        <begin position="1"/>
        <end position="123"/>
    </location>
</feature>
<evidence type="ECO:0000256" key="1">
    <source>
        <dbReference type="ARBA" id="ARBA00022438"/>
    </source>
</evidence>
<sequence>MVGVEEAEASGSHLNGDLDPDDREEGAASMAEEAAKKKRRKKKKSKGADAGQQEPGKESGASVDEVARQLERQALEDKERDEDDEDGDGDGDGATGKRKKKKKKRGPKVQTDPPSVPVCDLYPNGVFPKGEECEYPPTQDGRTAAWRTTSEEKKALDQASEEIWNDF</sequence>
<protein>
    <submittedName>
        <fullName evidence="5">Methionine aminopeptidase 2</fullName>
    </submittedName>
</protein>